<feature type="domain" description="NADPH-dependent FMN reductase-like" evidence="1">
    <location>
        <begin position="23"/>
        <end position="152"/>
    </location>
</feature>
<gene>
    <name evidence="2" type="ORF">MSEN_37480</name>
</gene>
<name>A0A7I9XQK5_9MYCO</name>
<protein>
    <submittedName>
        <fullName evidence="2">Flavodoxin</fullName>
    </submittedName>
</protein>
<reference evidence="2 3" key="1">
    <citation type="journal article" date="2019" name="Emerg. Microbes Infect.">
        <title>Comprehensive subspecies identification of 175 nontuberculous mycobacteria species based on 7547 genomic profiles.</title>
        <authorList>
            <person name="Matsumoto Y."/>
            <person name="Kinjo T."/>
            <person name="Motooka D."/>
            <person name="Nabeya D."/>
            <person name="Jung N."/>
            <person name="Uechi K."/>
            <person name="Horii T."/>
            <person name="Iida T."/>
            <person name="Fujita J."/>
            <person name="Nakamura S."/>
        </authorList>
    </citation>
    <scope>NUCLEOTIDE SEQUENCE [LARGE SCALE GENOMIC DNA]</scope>
    <source>
        <strain evidence="2 3">JCM 16017</strain>
    </source>
</reference>
<dbReference type="SUPFAM" id="SSF52218">
    <property type="entry name" value="Flavoproteins"/>
    <property type="match status" value="1"/>
</dbReference>
<sequence length="211" mass="22245">MTSAAPPPLSAIALICTLKGGDAPSSSDLIADQLLGQLRSGGVECDKVRCVDLSLLPGVEADMGEGDDWPALLEKIKSANILVMSTPTWVGHMSSVAQRVLERLDAELSEQDQAGRPRMVGKVALAAVVGNEDGAHKIVADLFQALNDIGFSIPAQGCTYWNGEAMQGVDYRDLDQVPEPVATTTAAAARNAVHLAEVLRQSPYPPYPGPD</sequence>
<proteinExistence type="predicted"/>
<comment type="caution">
    <text evidence="2">The sequence shown here is derived from an EMBL/GenBank/DDBJ whole genome shotgun (WGS) entry which is preliminary data.</text>
</comment>
<dbReference type="EMBL" id="BLKV01000002">
    <property type="protein sequence ID" value="GFG72028.1"/>
    <property type="molecule type" value="Genomic_DNA"/>
</dbReference>
<dbReference type="InterPro" id="IPR005025">
    <property type="entry name" value="FMN_Rdtase-like_dom"/>
</dbReference>
<evidence type="ECO:0000313" key="3">
    <source>
        <dbReference type="Proteomes" id="UP000465263"/>
    </source>
</evidence>
<dbReference type="InterPro" id="IPR029039">
    <property type="entry name" value="Flavoprotein-like_sf"/>
</dbReference>
<evidence type="ECO:0000313" key="2">
    <source>
        <dbReference type="EMBL" id="GFG72028.1"/>
    </source>
</evidence>
<keyword evidence="3" id="KW-1185">Reference proteome</keyword>
<dbReference type="AlphaFoldDB" id="A0A7I9XQK5"/>
<evidence type="ECO:0000259" key="1">
    <source>
        <dbReference type="Pfam" id="PF03358"/>
    </source>
</evidence>
<dbReference type="Gene3D" id="3.40.50.360">
    <property type="match status" value="1"/>
</dbReference>
<dbReference type="OrthoDB" id="8853249at2"/>
<dbReference type="GO" id="GO:0016491">
    <property type="term" value="F:oxidoreductase activity"/>
    <property type="evidence" value="ECO:0007669"/>
    <property type="project" value="InterPro"/>
</dbReference>
<dbReference type="Pfam" id="PF03358">
    <property type="entry name" value="FMN_red"/>
    <property type="match status" value="1"/>
</dbReference>
<organism evidence="2 3">
    <name type="scientific">Mycolicibacter senuensis</name>
    <dbReference type="NCBI Taxonomy" id="386913"/>
    <lineage>
        <taxon>Bacteria</taxon>
        <taxon>Bacillati</taxon>
        <taxon>Actinomycetota</taxon>
        <taxon>Actinomycetes</taxon>
        <taxon>Mycobacteriales</taxon>
        <taxon>Mycobacteriaceae</taxon>
        <taxon>Mycolicibacter</taxon>
    </lineage>
</organism>
<dbReference type="RefSeq" id="WP_085088597.1">
    <property type="nucleotide sequence ID" value="NZ_BLKV01000002.1"/>
</dbReference>
<dbReference type="Proteomes" id="UP000465263">
    <property type="component" value="Unassembled WGS sequence"/>
</dbReference>
<accession>A0A7I9XQK5</accession>